<dbReference type="EMBL" id="JACBZF010000005">
    <property type="protein sequence ID" value="NYH96330.1"/>
    <property type="molecule type" value="Genomic_DNA"/>
</dbReference>
<dbReference type="Proteomes" id="UP000522081">
    <property type="component" value="Unassembled WGS sequence"/>
</dbReference>
<protein>
    <submittedName>
        <fullName evidence="2">Fructosamine-3-kinase</fullName>
    </submittedName>
</protein>
<dbReference type="GO" id="GO:0016301">
    <property type="term" value="F:kinase activity"/>
    <property type="evidence" value="ECO:0007669"/>
    <property type="project" value="UniProtKB-KW"/>
</dbReference>
<dbReference type="InterPro" id="IPR011009">
    <property type="entry name" value="Kinase-like_dom_sf"/>
</dbReference>
<evidence type="ECO:0000256" key="1">
    <source>
        <dbReference type="ARBA" id="ARBA00009460"/>
    </source>
</evidence>
<keyword evidence="3" id="KW-1185">Reference proteome</keyword>
<dbReference type="SUPFAM" id="SSF56112">
    <property type="entry name" value="Protein kinase-like (PK-like)"/>
    <property type="match status" value="1"/>
</dbReference>
<gene>
    <name evidence="2" type="ORF">FHS75_002669</name>
</gene>
<dbReference type="PANTHER" id="PTHR12149">
    <property type="entry name" value="FRUCTOSAMINE 3 KINASE-RELATED PROTEIN"/>
    <property type="match status" value="1"/>
</dbReference>
<evidence type="ECO:0000313" key="3">
    <source>
        <dbReference type="Proteomes" id="UP000522081"/>
    </source>
</evidence>
<sequence length="317" mass="34231">MLHTRRLLLVAGGGGISGALQQLLDRSIAMVDNTTLGPPAERGKDGGTDRMRKIAERVGRLLGTEGCHARRLGGGDISTVYEVEVPGGDTAVAKASERARAEAEMLRALAGAGVPAPAILAVEDDLLVIERVPGHTGPGSAWDSLAQVLARLRDAGEGEYGWSEDYAFGPVALPNAANADWARFWAENRLACHLPYLPASLGKRIEAVCDGIGDLLPASPRTALLHGDLWGGNVMSLDGEITGLIDPASYRGDTEVDVAMLTMFDRPSTRFFEMLEMETGWQERQPVYRLFPLIVHFRLFGESYRARLEADLDRIGV</sequence>
<dbReference type="RefSeq" id="WP_229735611.1">
    <property type="nucleotide sequence ID" value="NZ_BMGF01000005.1"/>
</dbReference>
<proteinExistence type="inferred from homology"/>
<dbReference type="Gene3D" id="3.30.200.20">
    <property type="entry name" value="Phosphorylase Kinase, domain 1"/>
    <property type="match status" value="1"/>
</dbReference>
<organism evidence="2 3">
    <name type="scientific">Novosphingobium marinum</name>
    <dbReference type="NCBI Taxonomy" id="1514948"/>
    <lineage>
        <taxon>Bacteria</taxon>
        <taxon>Pseudomonadati</taxon>
        <taxon>Pseudomonadota</taxon>
        <taxon>Alphaproteobacteria</taxon>
        <taxon>Sphingomonadales</taxon>
        <taxon>Sphingomonadaceae</taxon>
        <taxon>Novosphingobium</taxon>
    </lineage>
</organism>
<keyword evidence="2" id="KW-0808">Transferase</keyword>
<keyword evidence="2" id="KW-0418">Kinase</keyword>
<dbReference type="PANTHER" id="PTHR12149:SF8">
    <property type="entry name" value="PROTEIN-RIBULOSAMINE 3-KINASE"/>
    <property type="match status" value="1"/>
</dbReference>
<dbReference type="Pfam" id="PF03881">
    <property type="entry name" value="Fructosamin_kin"/>
    <property type="match status" value="1"/>
</dbReference>
<evidence type="ECO:0000313" key="2">
    <source>
        <dbReference type="EMBL" id="NYH96330.1"/>
    </source>
</evidence>
<comment type="similarity">
    <text evidence="1">Belongs to the fructosamine kinase family.</text>
</comment>
<name>A0A7Y9XZS1_9SPHN</name>
<comment type="caution">
    <text evidence="2">The sequence shown here is derived from an EMBL/GenBank/DDBJ whole genome shotgun (WGS) entry which is preliminary data.</text>
</comment>
<accession>A0A7Y9XZS1</accession>
<reference evidence="2 3" key="1">
    <citation type="submission" date="2020-07" db="EMBL/GenBank/DDBJ databases">
        <title>Genomic Encyclopedia of Type Strains, Phase IV (KMG-IV): sequencing the most valuable type-strain genomes for metagenomic binning, comparative biology and taxonomic classification.</title>
        <authorList>
            <person name="Goeker M."/>
        </authorList>
    </citation>
    <scope>NUCLEOTIDE SEQUENCE [LARGE SCALE GENOMIC DNA]</scope>
    <source>
        <strain evidence="2 3">DSM 29043</strain>
    </source>
</reference>
<dbReference type="Gene3D" id="3.90.1200.10">
    <property type="match status" value="1"/>
</dbReference>
<dbReference type="AlphaFoldDB" id="A0A7Y9XZS1"/>
<dbReference type="InterPro" id="IPR016477">
    <property type="entry name" value="Fructo-/Ketosamine-3-kinase"/>
</dbReference>